<dbReference type="SUPFAM" id="SSF53850">
    <property type="entry name" value="Periplasmic binding protein-like II"/>
    <property type="match status" value="1"/>
</dbReference>
<keyword evidence="4" id="KW-1185">Reference proteome</keyword>
<dbReference type="PANTHER" id="PTHR42928:SF5">
    <property type="entry name" value="BLR1237 PROTEIN"/>
    <property type="match status" value="1"/>
</dbReference>
<proteinExistence type="inferred from homology"/>
<comment type="caution">
    <text evidence="3">The sequence shown here is derived from an EMBL/GenBank/DDBJ whole genome shotgun (WGS) entry which is preliminary data.</text>
</comment>
<gene>
    <name evidence="3" type="ORF">JMJ55_28925</name>
</gene>
<dbReference type="PIRSF" id="PIRSF017082">
    <property type="entry name" value="YflP"/>
    <property type="match status" value="1"/>
</dbReference>
<protein>
    <submittedName>
        <fullName evidence="3">Tripartite tricarboxylate transporter substrate binding protein</fullName>
    </submittedName>
</protein>
<evidence type="ECO:0000313" key="4">
    <source>
        <dbReference type="Proteomes" id="UP000606490"/>
    </source>
</evidence>
<dbReference type="RefSeq" id="WP_202829079.1">
    <property type="nucleotide sequence ID" value="NZ_JAEUXJ010000034.1"/>
</dbReference>
<evidence type="ECO:0000256" key="1">
    <source>
        <dbReference type="ARBA" id="ARBA00006987"/>
    </source>
</evidence>
<feature type="signal peptide" evidence="2">
    <location>
        <begin position="1"/>
        <end position="26"/>
    </location>
</feature>
<dbReference type="EMBL" id="JAEUXJ010000034">
    <property type="protein sequence ID" value="MBL6459346.1"/>
    <property type="molecule type" value="Genomic_DNA"/>
</dbReference>
<dbReference type="PANTHER" id="PTHR42928">
    <property type="entry name" value="TRICARBOXYLATE-BINDING PROTEIN"/>
    <property type="match status" value="1"/>
</dbReference>
<comment type="similarity">
    <text evidence="1">Belongs to the UPF0065 (bug) family.</text>
</comment>
<reference evidence="3 4" key="1">
    <citation type="submission" date="2021-01" db="EMBL/GenBank/DDBJ databases">
        <title>Belnapia mucosa sp. nov. and Belnapia arida sp. nov., isolated from the Tabernas Desert (Almeria, Spain).</title>
        <authorList>
            <person name="Molina-Menor E."/>
            <person name="Vidal-Verdu A."/>
            <person name="Calonge A."/>
            <person name="Satari L."/>
            <person name="Pereto Magraner J."/>
            <person name="Porcar Miralles M."/>
        </authorList>
    </citation>
    <scope>NUCLEOTIDE SEQUENCE [LARGE SCALE GENOMIC DNA]</scope>
    <source>
        <strain evidence="3 4">T6</strain>
    </source>
</reference>
<dbReference type="Gene3D" id="3.40.190.10">
    <property type="entry name" value="Periplasmic binding protein-like II"/>
    <property type="match status" value="1"/>
</dbReference>
<feature type="chain" id="PRO_5045952335" evidence="2">
    <location>
        <begin position="27"/>
        <end position="324"/>
    </location>
</feature>
<keyword evidence="2" id="KW-0732">Signal</keyword>
<evidence type="ECO:0000313" key="3">
    <source>
        <dbReference type="EMBL" id="MBL6459346.1"/>
    </source>
</evidence>
<dbReference type="Pfam" id="PF03401">
    <property type="entry name" value="TctC"/>
    <property type="match status" value="1"/>
</dbReference>
<organism evidence="3 4">
    <name type="scientific">Belnapia mucosa</name>
    <dbReference type="NCBI Taxonomy" id="2804532"/>
    <lineage>
        <taxon>Bacteria</taxon>
        <taxon>Pseudomonadati</taxon>
        <taxon>Pseudomonadota</taxon>
        <taxon>Alphaproteobacteria</taxon>
        <taxon>Acetobacterales</taxon>
        <taxon>Roseomonadaceae</taxon>
        <taxon>Belnapia</taxon>
    </lineage>
</organism>
<dbReference type="Proteomes" id="UP000606490">
    <property type="component" value="Unassembled WGS sequence"/>
</dbReference>
<sequence>MPLTRRATLALPLASLPVALPSQTKAADWPGRPVRIVVPFTPGGPVDIIARVLAPKLESAWGQPIVIENRPGGGGNVGSVAVARAAPDGHTLLLCASSHAINPGLYRNMPFDTTKDFAPCALLTSGAFILVVHPSLPVRTVRDLIAYARAHPGVINYASAGSGSGNHLAGELFKQMAGVDMVHIPFPGAAPANTAVLSGQAKVMFNNMISAAQHMPDGSMIGLAVTTPSRIKALPDLPAIAEVLPGFEVSAWYGLLAPAGTPTPIVDQIYRTATSAVADPAVGGRITGLGLEPAPMGPEQFSRFITVEMEKWARVIEVAKAQVD</sequence>
<name>A0ABS1VCE5_9PROT</name>
<accession>A0ABS1VCE5</accession>
<dbReference type="Gene3D" id="3.40.190.150">
    <property type="entry name" value="Bordetella uptake gene, domain 1"/>
    <property type="match status" value="1"/>
</dbReference>
<dbReference type="InterPro" id="IPR005064">
    <property type="entry name" value="BUG"/>
</dbReference>
<dbReference type="InterPro" id="IPR042100">
    <property type="entry name" value="Bug_dom1"/>
</dbReference>
<evidence type="ECO:0000256" key="2">
    <source>
        <dbReference type="SAM" id="SignalP"/>
    </source>
</evidence>
<dbReference type="CDD" id="cd13578">
    <property type="entry name" value="PBP2_Bug27"/>
    <property type="match status" value="1"/>
</dbReference>